<dbReference type="InterPro" id="IPR036890">
    <property type="entry name" value="HATPase_C_sf"/>
</dbReference>
<dbReference type="Gene3D" id="3.30.450.40">
    <property type="match status" value="1"/>
</dbReference>
<keyword evidence="9 15" id="KW-0067">ATP-binding</keyword>
<dbReference type="InterPro" id="IPR003661">
    <property type="entry name" value="HisK_dim/P_dom"/>
</dbReference>
<evidence type="ECO:0000256" key="1">
    <source>
        <dbReference type="ARBA" id="ARBA00000085"/>
    </source>
</evidence>
<evidence type="ECO:0000256" key="12">
    <source>
        <dbReference type="ARBA" id="ARBA00023136"/>
    </source>
</evidence>
<organism evidence="15 16">
    <name type="scientific">Thiobacillus sedimenti</name>
    <dbReference type="NCBI Taxonomy" id="3110231"/>
    <lineage>
        <taxon>Bacteria</taxon>
        <taxon>Pseudomonadati</taxon>
        <taxon>Pseudomonadota</taxon>
        <taxon>Betaproteobacteria</taxon>
        <taxon>Nitrosomonadales</taxon>
        <taxon>Thiobacillaceae</taxon>
        <taxon>Thiobacillus</taxon>
    </lineage>
</organism>
<dbReference type="SUPFAM" id="SSF55781">
    <property type="entry name" value="GAF domain-like"/>
    <property type="match status" value="1"/>
</dbReference>
<dbReference type="PANTHER" id="PTHR45569:SF1">
    <property type="entry name" value="SENSOR PROTEIN KDPD"/>
    <property type="match status" value="1"/>
</dbReference>
<dbReference type="EC" id="2.7.13.3" evidence="3"/>
<keyword evidence="16" id="KW-1185">Reference proteome</keyword>
<gene>
    <name evidence="15" type="ORF">VA613_11380</name>
</gene>
<dbReference type="EMBL" id="CP141769">
    <property type="protein sequence ID" value="WRS38600.1"/>
    <property type="molecule type" value="Genomic_DNA"/>
</dbReference>
<evidence type="ECO:0000256" key="8">
    <source>
        <dbReference type="ARBA" id="ARBA00022777"/>
    </source>
</evidence>
<evidence type="ECO:0000256" key="5">
    <source>
        <dbReference type="ARBA" id="ARBA00022679"/>
    </source>
</evidence>
<dbReference type="InterPro" id="IPR005467">
    <property type="entry name" value="His_kinase_dom"/>
</dbReference>
<evidence type="ECO:0000256" key="4">
    <source>
        <dbReference type="ARBA" id="ARBA00022553"/>
    </source>
</evidence>
<keyword evidence="8" id="KW-0418">Kinase</keyword>
<dbReference type="InterPro" id="IPR052023">
    <property type="entry name" value="Histidine_kinase_KdpD"/>
</dbReference>
<keyword evidence="10 13" id="KW-1133">Transmembrane helix</keyword>
<dbReference type="Gene3D" id="1.10.287.130">
    <property type="match status" value="1"/>
</dbReference>
<dbReference type="PROSITE" id="PS50109">
    <property type="entry name" value="HIS_KIN"/>
    <property type="match status" value="1"/>
</dbReference>
<dbReference type="SUPFAM" id="SSF55874">
    <property type="entry name" value="ATPase domain of HSP90 chaperone/DNA topoisomerase II/histidine kinase"/>
    <property type="match status" value="1"/>
</dbReference>
<dbReference type="SMART" id="SM00388">
    <property type="entry name" value="HisKA"/>
    <property type="match status" value="1"/>
</dbReference>
<evidence type="ECO:0000256" key="11">
    <source>
        <dbReference type="ARBA" id="ARBA00023012"/>
    </source>
</evidence>
<reference evidence="15 16" key="1">
    <citation type="submission" date="2023-12" db="EMBL/GenBank/DDBJ databases">
        <title>Thiobacillus sedimentum sp. nov., a chemolithoautotrophic sulfur-oxidizing bacterium isolated from freshwater sediment.</title>
        <authorList>
            <person name="Luo J."/>
            <person name="Dai C."/>
        </authorList>
    </citation>
    <scope>NUCLEOTIDE SEQUENCE [LARGE SCALE GENOMIC DNA]</scope>
    <source>
        <strain evidence="15 16">SCUT-2</strain>
    </source>
</reference>
<dbReference type="PANTHER" id="PTHR45569">
    <property type="entry name" value="SENSOR PROTEIN KDPD"/>
    <property type="match status" value="1"/>
</dbReference>
<dbReference type="InterPro" id="IPR025201">
    <property type="entry name" value="KdpD_TM"/>
</dbReference>
<dbReference type="Pfam" id="PF00512">
    <property type="entry name" value="HisKA"/>
    <property type="match status" value="1"/>
</dbReference>
<dbReference type="InterPro" id="IPR036097">
    <property type="entry name" value="HisK_dim/P_sf"/>
</dbReference>
<keyword evidence="11" id="KW-0902">Two-component regulatory system</keyword>
<protein>
    <recommendedName>
        <fullName evidence="3">histidine kinase</fullName>
        <ecNumber evidence="3">2.7.13.3</ecNumber>
    </recommendedName>
</protein>
<feature type="transmembrane region" description="Helical" evidence="13">
    <location>
        <begin position="35"/>
        <end position="68"/>
    </location>
</feature>
<evidence type="ECO:0000256" key="6">
    <source>
        <dbReference type="ARBA" id="ARBA00022692"/>
    </source>
</evidence>
<dbReference type="CDD" id="cd00082">
    <property type="entry name" value="HisKA"/>
    <property type="match status" value="1"/>
</dbReference>
<evidence type="ECO:0000256" key="2">
    <source>
        <dbReference type="ARBA" id="ARBA00004141"/>
    </source>
</evidence>
<evidence type="ECO:0000256" key="10">
    <source>
        <dbReference type="ARBA" id="ARBA00022989"/>
    </source>
</evidence>
<sequence length="490" mass="52219">MRIKSYGLGILACIALTLLIAPLRAAIDLSNVALFYVLLVVVMAVWSGRGPAAVTALLASLAFAYVFVPPAFSLAITQAQHLITASIMLGVALLVGHLTSRLKRHVEHAELREQHSRALYLLASQLTAARTRADVLGISEHFLATLFRVDDLRILAPGAAEALPEPLTPAGLADIVASRNLAILAVPSRGRTLTAVPLRVSKGLQGVLVFALDDATTLTAQVRELLETMASVVAVALERIHYADLARATGVRMASESLRNTILSALSHDLRTPLTALVGMADTVAEGRTAHPGDQQAMIVAIRDQALTINRLVSNLLEMARLQSGEITLNKAWQPVEEVVGASLQQMRLQLAQHPVKVEIMPALPPLEFDAVLMERALCNLLENAAKYSPPESEITLSATQAGNWLEISVCDRGPGLPTAEQAELFGLFRRGQRESNIPGVGLGLAIVRNIVEAHGGSVDATDRSGGGACFSLRLPLGEPPHVAELEVPA</sequence>
<evidence type="ECO:0000313" key="16">
    <source>
        <dbReference type="Proteomes" id="UP001334732"/>
    </source>
</evidence>
<dbReference type="InterPro" id="IPR004358">
    <property type="entry name" value="Sig_transdc_His_kin-like_C"/>
</dbReference>
<evidence type="ECO:0000256" key="7">
    <source>
        <dbReference type="ARBA" id="ARBA00022741"/>
    </source>
</evidence>
<evidence type="ECO:0000259" key="14">
    <source>
        <dbReference type="PROSITE" id="PS50109"/>
    </source>
</evidence>
<evidence type="ECO:0000313" key="15">
    <source>
        <dbReference type="EMBL" id="WRS38600.1"/>
    </source>
</evidence>
<comment type="catalytic activity">
    <reaction evidence="1">
        <text>ATP + protein L-histidine = ADP + protein N-phospho-L-histidine.</text>
        <dbReference type="EC" id="2.7.13.3"/>
    </reaction>
</comment>
<dbReference type="InterPro" id="IPR003594">
    <property type="entry name" value="HATPase_dom"/>
</dbReference>
<dbReference type="SMART" id="SM00387">
    <property type="entry name" value="HATPase_c"/>
    <property type="match status" value="1"/>
</dbReference>
<accession>A0ABZ1CHP5</accession>
<comment type="subcellular location">
    <subcellularLocation>
        <location evidence="2">Membrane</location>
        <topology evidence="2">Multi-pass membrane protein</topology>
    </subcellularLocation>
</comment>
<dbReference type="CDD" id="cd00075">
    <property type="entry name" value="HATPase"/>
    <property type="match status" value="1"/>
</dbReference>
<dbReference type="Gene3D" id="1.20.120.620">
    <property type="entry name" value="Backbone structure of the membrane domain of e. Coli histidine kinase receptor kdpd"/>
    <property type="match status" value="1"/>
</dbReference>
<feature type="domain" description="Histidine kinase" evidence="14">
    <location>
        <begin position="265"/>
        <end position="479"/>
    </location>
</feature>
<dbReference type="InterPro" id="IPR029016">
    <property type="entry name" value="GAF-like_dom_sf"/>
</dbReference>
<evidence type="ECO:0000256" key="3">
    <source>
        <dbReference type="ARBA" id="ARBA00012438"/>
    </source>
</evidence>
<dbReference type="Pfam" id="PF13493">
    <property type="entry name" value="DUF4118"/>
    <property type="match status" value="1"/>
</dbReference>
<dbReference type="RefSeq" id="WP_324779132.1">
    <property type="nucleotide sequence ID" value="NZ_CP141769.1"/>
</dbReference>
<dbReference type="PRINTS" id="PR00344">
    <property type="entry name" value="BCTRLSENSOR"/>
</dbReference>
<dbReference type="Pfam" id="PF02518">
    <property type="entry name" value="HATPase_c"/>
    <property type="match status" value="1"/>
</dbReference>
<keyword evidence="6 13" id="KW-0812">Transmembrane</keyword>
<keyword evidence="7" id="KW-0547">Nucleotide-binding</keyword>
<dbReference type="GO" id="GO:0005524">
    <property type="term" value="F:ATP binding"/>
    <property type="evidence" value="ECO:0007669"/>
    <property type="project" value="UniProtKB-KW"/>
</dbReference>
<evidence type="ECO:0000256" key="13">
    <source>
        <dbReference type="SAM" id="Phobius"/>
    </source>
</evidence>
<evidence type="ECO:0000256" key="9">
    <source>
        <dbReference type="ARBA" id="ARBA00022840"/>
    </source>
</evidence>
<keyword evidence="5" id="KW-0808">Transferase</keyword>
<name>A0ABZ1CHP5_9PROT</name>
<dbReference type="InterPro" id="IPR038318">
    <property type="entry name" value="KdpD_sf"/>
</dbReference>
<dbReference type="SUPFAM" id="SSF47384">
    <property type="entry name" value="Homodimeric domain of signal transducing histidine kinase"/>
    <property type="match status" value="1"/>
</dbReference>
<dbReference type="Proteomes" id="UP001334732">
    <property type="component" value="Chromosome"/>
</dbReference>
<proteinExistence type="predicted"/>
<keyword evidence="12 13" id="KW-0472">Membrane</keyword>
<dbReference type="Gene3D" id="3.30.565.10">
    <property type="entry name" value="Histidine kinase-like ATPase, C-terminal domain"/>
    <property type="match status" value="1"/>
</dbReference>
<keyword evidence="4" id="KW-0597">Phosphoprotein</keyword>